<dbReference type="Proteomes" id="UP000037755">
    <property type="component" value="Unassembled WGS sequence"/>
</dbReference>
<dbReference type="Pfam" id="PF12796">
    <property type="entry name" value="Ank_2"/>
    <property type="match status" value="1"/>
</dbReference>
<evidence type="ECO:0000313" key="5">
    <source>
        <dbReference type="Proteomes" id="UP000037755"/>
    </source>
</evidence>
<gene>
    <name evidence="4" type="ORF">AM493_17260</name>
</gene>
<dbReference type="InterPro" id="IPR050745">
    <property type="entry name" value="Multifunctional_regulatory"/>
</dbReference>
<dbReference type="PROSITE" id="PS50297">
    <property type="entry name" value="ANK_REP_REGION"/>
    <property type="match status" value="1"/>
</dbReference>
<keyword evidence="5" id="KW-1185">Reference proteome</keyword>
<name>A0A0M8MJP1_9FLAO</name>
<feature type="repeat" description="ANK" evidence="3">
    <location>
        <begin position="183"/>
        <end position="215"/>
    </location>
</feature>
<keyword evidence="2 3" id="KW-0040">ANK repeat</keyword>
<sequence length="395" mass="44509">MSSQTELIEALQKQKIDDARQLLKAEENIPGNLDSFKNIQLFDILLRTKAFDIISLFVDKGLIETDLYEYDNLERTFFDAAFRILQDDAESVAFVEELMPKLSSLNDAVRDKTLLSFAFEQKANPAIIKTLIDGGCDVNTVNNAENTYLHQIAKTYNTNAEQVKQYAQLLIDNGADVNATNIIAETPLMLAISNHKKELVELLLENGAQVNEQDKEGKTAYYQVTVDHQSLEMYEMLKKYESPDFDKKTRDGVAFFFEYVKRISGSYSPYPATLVTAMMEDGADLHQTSTHYGVEKSVFDIMGEKPFEVFEQIVKTGNIDPSQTDNDGNTLLHKVAAYNVNYDQNAARDTYKKTKLLLEMGADANATNNRDETAMMLASADNLKSKTVELLMQAK</sequence>
<evidence type="ECO:0000256" key="2">
    <source>
        <dbReference type="ARBA" id="ARBA00023043"/>
    </source>
</evidence>
<dbReference type="InterPro" id="IPR002110">
    <property type="entry name" value="Ankyrin_rpt"/>
</dbReference>
<dbReference type="AlphaFoldDB" id="A0A0M8MJP1"/>
<comment type="caution">
    <text evidence="4">The sequence shown here is derived from an EMBL/GenBank/DDBJ whole genome shotgun (WGS) entry which is preliminary data.</text>
</comment>
<proteinExistence type="predicted"/>
<keyword evidence="1" id="KW-0677">Repeat</keyword>
<dbReference type="SUPFAM" id="SSF48403">
    <property type="entry name" value="Ankyrin repeat"/>
    <property type="match status" value="1"/>
</dbReference>
<dbReference type="PROSITE" id="PS50088">
    <property type="entry name" value="ANK_REPEAT"/>
    <property type="match status" value="1"/>
</dbReference>
<dbReference type="EMBL" id="LIYD01000005">
    <property type="protein sequence ID" value="KOS07591.1"/>
    <property type="molecule type" value="Genomic_DNA"/>
</dbReference>
<dbReference type="OrthoDB" id="5657095at2"/>
<evidence type="ECO:0000313" key="4">
    <source>
        <dbReference type="EMBL" id="KOS07591.1"/>
    </source>
</evidence>
<dbReference type="STRING" id="1202724.AM493_17260"/>
<dbReference type="Gene3D" id="1.25.40.20">
    <property type="entry name" value="Ankyrin repeat-containing domain"/>
    <property type="match status" value="3"/>
</dbReference>
<protein>
    <submittedName>
        <fullName evidence="4">Uncharacterized protein</fullName>
    </submittedName>
</protein>
<dbReference type="InterPro" id="IPR036770">
    <property type="entry name" value="Ankyrin_rpt-contain_sf"/>
</dbReference>
<dbReference type="SMART" id="SM00248">
    <property type="entry name" value="ANK"/>
    <property type="match status" value="4"/>
</dbReference>
<evidence type="ECO:0000256" key="1">
    <source>
        <dbReference type="ARBA" id="ARBA00022737"/>
    </source>
</evidence>
<dbReference type="PANTHER" id="PTHR24189">
    <property type="entry name" value="MYOTROPHIN"/>
    <property type="match status" value="1"/>
</dbReference>
<accession>A0A0M8MJP1</accession>
<organism evidence="4 5">
    <name type="scientific">Flavobacterium akiainvivens</name>
    <dbReference type="NCBI Taxonomy" id="1202724"/>
    <lineage>
        <taxon>Bacteria</taxon>
        <taxon>Pseudomonadati</taxon>
        <taxon>Bacteroidota</taxon>
        <taxon>Flavobacteriia</taxon>
        <taxon>Flavobacteriales</taxon>
        <taxon>Flavobacteriaceae</taxon>
        <taxon>Flavobacterium</taxon>
    </lineage>
</organism>
<dbReference type="RefSeq" id="WP_054409303.1">
    <property type="nucleotide sequence ID" value="NZ_FOYA01000002.1"/>
</dbReference>
<evidence type="ECO:0000256" key="3">
    <source>
        <dbReference type="PROSITE-ProRule" id="PRU00023"/>
    </source>
</evidence>
<reference evidence="4 5" key="1">
    <citation type="submission" date="2015-08" db="EMBL/GenBank/DDBJ databases">
        <title>Whole genome sequence of Flavobacterium akiainvivens IK-1T, from decaying Wikstroemia oahuensis, an endemic Hawaiian shrub.</title>
        <authorList>
            <person name="Wan X."/>
            <person name="Hou S."/>
            <person name="Saito J."/>
            <person name="Donachie S."/>
        </authorList>
    </citation>
    <scope>NUCLEOTIDE SEQUENCE [LARGE SCALE GENOMIC DNA]</scope>
    <source>
        <strain evidence="4 5">IK-1</strain>
    </source>
</reference>
<dbReference type="PATRIC" id="fig|1202724.3.peg.3588"/>